<dbReference type="AlphaFoldDB" id="A0A9X4QMU8"/>
<gene>
    <name evidence="2" type="ORF">OMP38_17575</name>
</gene>
<name>A0A9X4QMU8_9BACL</name>
<feature type="coiled-coil region" evidence="1">
    <location>
        <begin position="288"/>
        <end position="315"/>
    </location>
</feature>
<protein>
    <submittedName>
        <fullName evidence="2">Uncharacterized protein</fullName>
    </submittedName>
</protein>
<dbReference type="Proteomes" id="UP001153387">
    <property type="component" value="Unassembled WGS sequence"/>
</dbReference>
<evidence type="ECO:0000313" key="2">
    <source>
        <dbReference type="EMBL" id="MDG0792484.1"/>
    </source>
</evidence>
<reference evidence="2 3" key="1">
    <citation type="submission" date="2022-10" db="EMBL/GenBank/DDBJ databases">
        <title>Comparative genomic analysis of Cohnella hashimotonis sp. nov., isolated from the International Space Station.</title>
        <authorList>
            <person name="Simpson A."/>
            <person name="Venkateswaran K."/>
        </authorList>
    </citation>
    <scope>NUCLEOTIDE SEQUENCE [LARGE SCALE GENOMIC DNA]</scope>
    <source>
        <strain evidence="2 3">DSM 18997</strain>
    </source>
</reference>
<keyword evidence="3" id="KW-1185">Reference proteome</keyword>
<dbReference type="RefSeq" id="WP_277566281.1">
    <property type="nucleotide sequence ID" value="NZ_JAPDHZ010000003.1"/>
</dbReference>
<dbReference type="EMBL" id="JAPDHZ010000003">
    <property type="protein sequence ID" value="MDG0792484.1"/>
    <property type="molecule type" value="Genomic_DNA"/>
</dbReference>
<feature type="coiled-coil region" evidence="1">
    <location>
        <begin position="73"/>
        <end position="138"/>
    </location>
</feature>
<sequence length="319" mass="36227">MNESLLAWNEQLEQAKRDLALRAKWIKRRTELVQEIEHQRREESYWSERLASEQHDVERLRAASFSQFVLQLFGKLDEKLSKEEREAAEVKLKRDAAAAAVTALEREQADVIGKLVEVEHAERQCRDLLAKKEQWIRQYDGATWQELEAISAEIGQLQSMKIEFDEAIRAGLEVEGALGQAEEKLTSAKGWGTYDMLGGGLIATAVKHGHIDEASVHIHHAEDALRRFGKELADLNESHDTSVPQVSGLLKFSDYFFDGLLADWAVQGRIDSSLESVRARNRDIGRLIGKLQGEKKQLEGRIAALNDRRQEIVETYGSR</sequence>
<proteinExistence type="predicted"/>
<evidence type="ECO:0000313" key="3">
    <source>
        <dbReference type="Proteomes" id="UP001153387"/>
    </source>
</evidence>
<comment type="caution">
    <text evidence="2">The sequence shown here is derived from an EMBL/GenBank/DDBJ whole genome shotgun (WGS) entry which is preliminary data.</text>
</comment>
<keyword evidence="1" id="KW-0175">Coiled coil</keyword>
<organism evidence="2 3">
    <name type="scientific">Cohnella ginsengisoli</name>
    <dbReference type="NCBI Taxonomy" id="425004"/>
    <lineage>
        <taxon>Bacteria</taxon>
        <taxon>Bacillati</taxon>
        <taxon>Bacillota</taxon>
        <taxon>Bacilli</taxon>
        <taxon>Bacillales</taxon>
        <taxon>Paenibacillaceae</taxon>
        <taxon>Cohnella</taxon>
    </lineage>
</organism>
<evidence type="ECO:0000256" key="1">
    <source>
        <dbReference type="SAM" id="Coils"/>
    </source>
</evidence>
<accession>A0A9X4QMU8</accession>